<name>A0A0M3JJE4_ANISI</name>
<accession>A0A0M3JJE4</accession>
<gene>
    <name evidence="1" type="ORF">ASIM_LOCUS7531</name>
</gene>
<proteinExistence type="predicted"/>
<dbReference type="Proteomes" id="UP000267096">
    <property type="component" value="Unassembled WGS sequence"/>
</dbReference>
<dbReference type="EMBL" id="UYRR01018407">
    <property type="protein sequence ID" value="VDK29410.1"/>
    <property type="molecule type" value="Genomic_DNA"/>
</dbReference>
<organism evidence="3">
    <name type="scientific">Anisakis simplex</name>
    <name type="common">Herring worm</name>
    <dbReference type="NCBI Taxonomy" id="6269"/>
    <lineage>
        <taxon>Eukaryota</taxon>
        <taxon>Metazoa</taxon>
        <taxon>Ecdysozoa</taxon>
        <taxon>Nematoda</taxon>
        <taxon>Chromadorea</taxon>
        <taxon>Rhabditida</taxon>
        <taxon>Spirurina</taxon>
        <taxon>Ascaridomorpha</taxon>
        <taxon>Ascaridoidea</taxon>
        <taxon>Anisakidae</taxon>
        <taxon>Anisakis</taxon>
        <taxon>Anisakis simplex complex</taxon>
    </lineage>
</organism>
<evidence type="ECO:0000313" key="1">
    <source>
        <dbReference type="EMBL" id="VDK29410.1"/>
    </source>
</evidence>
<keyword evidence="2" id="KW-1185">Reference proteome</keyword>
<dbReference type="OrthoDB" id="1735038at2759"/>
<dbReference type="AlphaFoldDB" id="A0A0M3JJE4"/>
<reference evidence="1 2" key="2">
    <citation type="submission" date="2018-11" db="EMBL/GenBank/DDBJ databases">
        <authorList>
            <consortium name="Pathogen Informatics"/>
        </authorList>
    </citation>
    <scope>NUCLEOTIDE SEQUENCE [LARGE SCALE GENOMIC DNA]</scope>
</reference>
<reference evidence="3" key="1">
    <citation type="submission" date="2017-02" db="UniProtKB">
        <authorList>
            <consortium name="WormBaseParasite"/>
        </authorList>
    </citation>
    <scope>IDENTIFICATION</scope>
</reference>
<evidence type="ECO:0000313" key="3">
    <source>
        <dbReference type="WBParaSite" id="ASIM_0000776301-mRNA-1"/>
    </source>
</evidence>
<evidence type="ECO:0000313" key="2">
    <source>
        <dbReference type="Proteomes" id="UP000267096"/>
    </source>
</evidence>
<sequence>MPNVCFMPQKCEISKHSEWSITSIELYRGGWRNSKLNKPGILAERMKFTEYYIEQPIDHANPSLGTWKQAWFIFFPLNQNSFCPYADHKYLAIG</sequence>
<protein>
    <submittedName>
        <fullName evidence="1 3">Uncharacterized protein</fullName>
    </submittedName>
</protein>
<dbReference type="WBParaSite" id="ASIM_0000776301-mRNA-1">
    <property type="protein sequence ID" value="ASIM_0000776301-mRNA-1"/>
    <property type="gene ID" value="ASIM_0000776301"/>
</dbReference>